<feature type="region of interest" description="Disordered" evidence="1">
    <location>
        <begin position="1"/>
        <end position="82"/>
    </location>
</feature>
<reference evidence="3 4" key="1">
    <citation type="journal article" date="2018" name="PLoS Pathog.">
        <title>Evolution of structural diversity of trichothecenes, a family of toxins produced by plant pathogenic and entomopathogenic fungi.</title>
        <authorList>
            <person name="Proctor R.H."/>
            <person name="McCormick S.P."/>
            <person name="Kim H.S."/>
            <person name="Cardoza R.E."/>
            <person name="Stanley A.M."/>
            <person name="Lindo L."/>
            <person name="Kelly A."/>
            <person name="Brown D.W."/>
            <person name="Lee T."/>
            <person name="Vaughan M.M."/>
            <person name="Alexander N.J."/>
            <person name="Busman M."/>
            <person name="Gutierrez S."/>
        </authorList>
    </citation>
    <scope>NUCLEOTIDE SEQUENCE [LARGE SCALE GENOMIC DNA]</scope>
    <source>
        <strain evidence="3 4">NRRL 20695</strain>
    </source>
</reference>
<evidence type="ECO:0000313" key="3">
    <source>
        <dbReference type="EMBL" id="RGP77206.1"/>
    </source>
</evidence>
<name>A0A395SYD6_9HYPO</name>
<evidence type="ECO:0000259" key="2">
    <source>
        <dbReference type="Pfam" id="PF24864"/>
    </source>
</evidence>
<comment type="caution">
    <text evidence="3">The sequence shown here is derived from an EMBL/GenBank/DDBJ whole genome shotgun (WGS) entry which is preliminary data.</text>
</comment>
<gene>
    <name evidence="3" type="ORF">FLONG3_4721</name>
</gene>
<dbReference type="EMBL" id="PXOG01000100">
    <property type="protein sequence ID" value="RGP77206.1"/>
    <property type="molecule type" value="Genomic_DNA"/>
</dbReference>
<dbReference type="Pfam" id="PF24864">
    <property type="entry name" value="DUF7730"/>
    <property type="match status" value="1"/>
</dbReference>
<protein>
    <recommendedName>
        <fullName evidence="2">DUF7730 domain-containing protein</fullName>
    </recommendedName>
</protein>
<dbReference type="STRING" id="694270.A0A395SYD6"/>
<dbReference type="Proteomes" id="UP000266234">
    <property type="component" value="Unassembled WGS sequence"/>
</dbReference>
<organism evidence="3 4">
    <name type="scientific">Fusarium longipes</name>
    <dbReference type="NCBI Taxonomy" id="694270"/>
    <lineage>
        <taxon>Eukaryota</taxon>
        <taxon>Fungi</taxon>
        <taxon>Dikarya</taxon>
        <taxon>Ascomycota</taxon>
        <taxon>Pezizomycotina</taxon>
        <taxon>Sordariomycetes</taxon>
        <taxon>Hypocreomycetidae</taxon>
        <taxon>Hypocreales</taxon>
        <taxon>Nectriaceae</taxon>
        <taxon>Fusarium</taxon>
    </lineage>
</organism>
<feature type="domain" description="DUF7730" evidence="2">
    <location>
        <begin position="119"/>
        <end position="261"/>
    </location>
</feature>
<dbReference type="OrthoDB" id="515692at2759"/>
<dbReference type="PANTHER" id="PTHR38790">
    <property type="entry name" value="2EXR DOMAIN-CONTAINING PROTEIN-RELATED"/>
    <property type="match status" value="1"/>
</dbReference>
<evidence type="ECO:0000313" key="4">
    <source>
        <dbReference type="Proteomes" id="UP000266234"/>
    </source>
</evidence>
<feature type="compositionally biased region" description="Polar residues" evidence="1">
    <location>
        <begin position="12"/>
        <end position="23"/>
    </location>
</feature>
<accession>A0A395SYD6</accession>
<evidence type="ECO:0000256" key="1">
    <source>
        <dbReference type="SAM" id="MobiDB-lite"/>
    </source>
</evidence>
<keyword evidence="4" id="KW-1185">Reference proteome</keyword>
<dbReference type="InterPro" id="IPR056632">
    <property type="entry name" value="DUF7730"/>
</dbReference>
<dbReference type="AlphaFoldDB" id="A0A395SYD6"/>
<proteinExistence type="predicted"/>
<sequence>MAPLSPAVDDSSWPSSPGYSPTTPDYDPPNYEHPPPDFEPSSPGRRTPGRRAPERRAASPAPSSVDAVVKSPTSVLPDDWKDHVDEIPSLPLPRPRFLTPTGFREDDSQEERHIPALLQASSWFKIPANLRRDILRLAFGDRRLHMSLKFDASRSPVWQSCGMVCHHVSSEDKGPMTRGSLKKHGPWSDECRYLDNRVKRIGIMGWLLSCRQNYAETIDILYSMNTILVYDVPLIHHFDRLILPHRLARITDLEVRWPMATLDDVDALFSQLSLSRLPNLKRLYVSLEFGGNYEACLAFRSITSVLNKFVINRPGLTECAFALPFRLFETIASDLIEKDEEWERQTYSEVWCSLDGSLHAIRLPYVDSYPHPPYHLGPNPGAGYWLLEGTDADLTSRWRSNSHGWSGFFEGWEDF</sequence>